<protein>
    <submittedName>
        <fullName evidence="2">Predicted protein</fullName>
    </submittedName>
</protein>
<feature type="transmembrane region" description="Helical" evidence="1">
    <location>
        <begin position="73"/>
        <end position="93"/>
    </location>
</feature>
<gene>
    <name evidence="2" type="ORF">MICPUCDRAFT_54401</name>
</gene>
<reference evidence="2 3" key="1">
    <citation type="journal article" date="2009" name="Science">
        <title>Green evolution and dynamic adaptations revealed by genomes of the marine picoeukaryotes Micromonas.</title>
        <authorList>
            <person name="Worden A.Z."/>
            <person name="Lee J.H."/>
            <person name="Mock T."/>
            <person name="Rouze P."/>
            <person name="Simmons M.P."/>
            <person name="Aerts A.L."/>
            <person name="Allen A.E."/>
            <person name="Cuvelier M.L."/>
            <person name="Derelle E."/>
            <person name="Everett M.V."/>
            <person name="Foulon E."/>
            <person name="Grimwood J."/>
            <person name="Gundlach H."/>
            <person name="Henrissat B."/>
            <person name="Napoli C."/>
            <person name="McDonald S.M."/>
            <person name="Parker M.S."/>
            <person name="Rombauts S."/>
            <person name="Salamov A."/>
            <person name="Von Dassow P."/>
            <person name="Badger J.H."/>
            <person name="Coutinho P.M."/>
            <person name="Demir E."/>
            <person name="Dubchak I."/>
            <person name="Gentemann C."/>
            <person name="Eikrem W."/>
            <person name="Gready J.E."/>
            <person name="John U."/>
            <person name="Lanier W."/>
            <person name="Lindquist E.A."/>
            <person name="Lucas S."/>
            <person name="Mayer K.F."/>
            <person name="Moreau H."/>
            <person name="Not F."/>
            <person name="Otillar R."/>
            <person name="Panaud O."/>
            <person name="Pangilinan J."/>
            <person name="Paulsen I."/>
            <person name="Piegu B."/>
            <person name="Poliakov A."/>
            <person name="Robbens S."/>
            <person name="Schmutz J."/>
            <person name="Toulza E."/>
            <person name="Wyss T."/>
            <person name="Zelensky A."/>
            <person name="Zhou K."/>
            <person name="Armbrust E.V."/>
            <person name="Bhattacharya D."/>
            <person name="Goodenough U.W."/>
            <person name="Van de Peer Y."/>
            <person name="Grigoriev I.V."/>
        </authorList>
    </citation>
    <scope>NUCLEOTIDE SEQUENCE [LARGE SCALE GENOMIC DNA]</scope>
    <source>
        <strain evidence="2 3">CCMP1545</strain>
    </source>
</reference>
<dbReference type="RefSeq" id="XP_003064575.1">
    <property type="nucleotide sequence ID" value="XM_003064529.1"/>
</dbReference>
<keyword evidence="1" id="KW-0472">Membrane</keyword>
<dbReference type="GeneID" id="9690016"/>
<feature type="transmembrane region" description="Helical" evidence="1">
    <location>
        <begin position="164"/>
        <end position="182"/>
    </location>
</feature>
<name>C1N983_MICPC</name>
<dbReference type="EMBL" id="GG663751">
    <property type="protein sequence ID" value="EEH51480.1"/>
    <property type="molecule type" value="Genomic_DNA"/>
</dbReference>
<dbReference type="Proteomes" id="UP000001876">
    <property type="component" value="Unassembled WGS sequence"/>
</dbReference>
<accession>C1N983</accession>
<proteinExistence type="predicted"/>
<evidence type="ECO:0000256" key="1">
    <source>
        <dbReference type="SAM" id="Phobius"/>
    </source>
</evidence>
<feature type="transmembrane region" description="Helical" evidence="1">
    <location>
        <begin position="36"/>
        <end position="53"/>
    </location>
</feature>
<organism evidence="3">
    <name type="scientific">Micromonas pusilla (strain CCMP1545)</name>
    <name type="common">Picoplanktonic green alga</name>
    <dbReference type="NCBI Taxonomy" id="564608"/>
    <lineage>
        <taxon>Eukaryota</taxon>
        <taxon>Viridiplantae</taxon>
        <taxon>Chlorophyta</taxon>
        <taxon>Mamiellophyceae</taxon>
        <taxon>Mamiellales</taxon>
        <taxon>Mamiellaceae</taxon>
        <taxon>Micromonas</taxon>
    </lineage>
</organism>
<dbReference type="AlphaFoldDB" id="C1N983"/>
<evidence type="ECO:0000313" key="3">
    <source>
        <dbReference type="Proteomes" id="UP000001876"/>
    </source>
</evidence>
<keyword evidence="3" id="KW-1185">Reference proteome</keyword>
<keyword evidence="1" id="KW-0812">Transmembrane</keyword>
<sequence>MDTTPSAKTRQVTLSLPPNFSAAAARRRRRARKRRATRLVTLFVAIVASLAIRRLCRSFEGDGELAAFLSEKIVGLACALLEVALLGPAGPFLARCWRALAAAIAALKLALPRVGNAAAAASASSVSESPGGALGVVDWRALSRDPRVFASVARTCVVAAHDALGAPLSFVVIVLLVTLWNGRRLSAIRARRCASNVSTRKIKARSIHWSPYDPVREVDADP</sequence>
<dbReference type="KEGG" id="mpp:MICPUCDRAFT_54401"/>
<keyword evidence="1" id="KW-1133">Transmembrane helix</keyword>
<evidence type="ECO:0000313" key="2">
    <source>
        <dbReference type="EMBL" id="EEH51480.1"/>
    </source>
</evidence>